<keyword evidence="3" id="KW-1185">Reference proteome</keyword>
<dbReference type="GeneID" id="119736716"/>
<feature type="compositionally biased region" description="Polar residues" evidence="1">
    <location>
        <begin position="44"/>
        <end position="56"/>
    </location>
</feature>
<proteinExistence type="predicted"/>
<evidence type="ECO:0000256" key="1">
    <source>
        <dbReference type="SAM" id="MobiDB-lite"/>
    </source>
</evidence>
<feature type="region of interest" description="Disordered" evidence="1">
    <location>
        <begin position="42"/>
        <end position="63"/>
    </location>
</feature>
<accession>A0A914ASA5</accession>
<sequence length="202" mass="22906">MVTRSFYRVDYSKLILVCYRSSPDTDADLSFGRLPVHLPGAGIDSSTSFPDGTTSGEGDGQEFKKLPRWNANVTGLYYCEGSKGDQTTRVYSSVYRKDRGRRYPDRMEEDLLLTKTINKGENVTLYVQSFYAWRKKYASWRRIRDGVVTNLSNYDGMETITIPSSQAKHGDVYAVVDSREFSLSDNKFALIRLIVRGCVASK</sequence>
<organism evidence="2 3">
    <name type="scientific">Patiria miniata</name>
    <name type="common">Bat star</name>
    <name type="synonym">Asterina miniata</name>
    <dbReference type="NCBI Taxonomy" id="46514"/>
    <lineage>
        <taxon>Eukaryota</taxon>
        <taxon>Metazoa</taxon>
        <taxon>Echinodermata</taxon>
        <taxon>Eleutherozoa</taxon>
        <taxon>Asterozoa</taxon>
        <taxon>Asteroidea</taxon>
        <taxon>Valvatacea</taxon>
        <taxon>Valvatida</taxon>
        <taxon>Asterinidae</taxon>
        <taxon>Patiria</taxon>
    </lineage>
</organism>
<protein>
    <submittedName>
        <fullName evidence="2">Uncharacterized protein</fullName>
    </submittedName>
</protein>
<evidence type="ECO:0000313" key="2">
    <source>
        <dbReference type="EnsemblMetazoa" id="XP_038066657.1"/>
    </source>
</evidence>
<dbReference type="Proteomes" id="UP000887568">
    <property type="component" value="Unplaced"/>
</dbReference>
<dbReference type="EnsemblMetazoa" id="XM_038210729.1">
    <property type="protein sequence ID" value="XP_038066657.1"/>
    <property type="gene ID" value="LOC119736716"/>
</dbReference>
<name>A0A914ASA5_PATMI</name>
<dbReference type="InterPro" id="IPR013783">
    <property type="entry name" value="Ig-like_fold"/>
</dbReference>
<evidence type="ECO:0000313" key="3">
    <source>
        <dbReference type="Proteomes" id="UP000887568"/>
    </source>
</evidence>
<dbReference type="RefSeq" id="XP_038066657.1">
    <property type="nucleotide sequence ID" value="XM_038210729.1"/>
</dbReference>
<reference evidence="2" key="1">
    <citation type="submission" date="2022-11" db="UniProtKB">
        <authorList>
            <consortium name="EnsemblMetazoa"/>
        </authorList>
    </citation>
    <scope>IDENTIFICATION</scope>
</reference>
<dbReference type="Gene3D" id="2.60.40.10">
    <property type="entry name" value="Immunoglobulins"/>
    <property type="match status" value="1"/>
</dbReference>
<dbReference type="OrthoDB" id="1668230at2759"/>
<dbReference type="AlphaFoldDB" id="A0A914ASA5"/>